<evidence type="ECO:0000313" key="1">
    <source>
        <dbReference type="EMBL" id="WAR20257.1"/>
    </source>
</evidence>
<dbReference type="Proteomes" id="UP001164746">
    <property type="component" value="Chromosome 11"/>
</dbReference>
<sequence>MYVKRIFYFIKTGTNNRHRYLIYPVSAPMSKQLVYISSRRKRKFTDIGGNKLGSRPTTLQICAILAINLIQNYQRSNVFYEGFVRKRAIALANKHHFAKKE</sequence>
<name>A0ABY7FDR6_MYAAR</name>
<accession>A0ABY7FDR6</accession>
<evidence type="ECO:0000313" key="2">
    <source>
        <dbReference type="Proteomes" id="UP001164746"/>
    </source>
</evidence>
<dbReference type="EMBL" id="CP111022">
    <property type="protein sequence ID" value="WAR20257.1"/>
    <property type="molecule type" value="Genomic_DNA"/>
</dbReference>
<organism evidence="1 2">
    <name type="scientific">Mya arenaria</name>
    <name type="common">Soft-shell clam</name>
    <dbReference type="NCBI Taxonomy" id="6604"/>
    <lineage>
        <taxon>Eukaryota</taxon>
        <taxon>Metazoa</taxon>
        <taxon>Spiralia</taxon>
        <taxon>Lophotrochozoa</taxon>
        <taxon>Mollusca</taxon>
        <taxon>Bivalvia</taxon>
        <taxon>Autobranchia</taxon>
        <taxon>Heteroconchia</taxon>
        <taxon>Euheterodonta</taxon>
        <taxon>Imparidentia</taxon>
        <taxon>Neoheterodontei</taxon>
        <taxon>Myida</taxon>
        <taxon>Myoidea</taxon>
        <taxon>Myidae</taxon>
        <taxon>Mya</taxon>
    </lineage>
</organism>
<gene>
    <name evidence="1" type="ORF">MAR_002095</name>
</gene>
<keyword evidence="2" id="KW-1185">Reference proteome</keyword>
<protein>
    <submittedName>
        <fullName evidence="1">Uncharacterized protein</fullName>
    </submittedName>
</protein>
<proteinExistence type="predicted"/>
<reference evidence="1" key="1">
    <citation type="submission" date="2022-11" db="EMBL/GenBank/DDBJ databases">
        <title>Centuries of genome instability and evolution in soft-shell clam transmissible cancer (bioRxiv).</title>
        <authorList>
            <person name="Hart S.F.M."/>
            <person name="Yonemitsu M.A."/>
            <person name="Giersch R.M."/>
            <person name="Beal B.F."/>
            <person name="Arriagada G."/>
            <person name="Davis B.W."/>
            <person name="Ostrander E.A."/>
            <person name="Goff S.P."/>
            <person name="Metzger M.J."/>
        </authorList>
    </citation>
    <scope>NUCLEOTIDE SEQUENCE</scope>
    <source>
        <strain evidence="1">MELC-2E11</strain>
        <tissue evidence="1">Siphon/mantle</tissue>
    </source>
</reference>